<gene>
    <name evidence="2" type="ORF">APY09_03010</name>
</gene>
<keyword evidence="1" id="KW-0812">Transmembrane</keyword>
<feature type="transmembrane region" description="Helical" evidence="1">
    <location>
        <begin position="12"/>
        <end position="32"/>
    </location>
</feature>
<evidence type="ECO:0000313" key="3">
    <source>
        <dbReference type="Proteomes" id="UP000054686"/>
    </source>
</evidence>
<dbReference type="OrthoDB" id="3268566at2"/>
<keyword evidence="1" id="KW-0472">Membrane</keyword>
<reference evidence="2 3" key="1">
    <citation type="submission" date="2015-10" db="EMBL/GenBank/DDBJ databases">
        <title>Draft Genome of Actinomyces odontolyticus subsp. actinosynbacter strain XH001.</title>
        <authorList>
            <person name="Mclean J.S."/>
            <person name="He X."/>
        </authorList>
    </citation>
    <scope>NUCLEOTIDE SEQUENCE [LARGE SCALE GENOMIC DNA]</scope>
    <source>
        <strain evidence="2 3">XH001</strain>
    </source>
</reference>
<feature type="transmembrane region" description="Helical" evidence="1">
    <location>
        <begin position="113"/>
        <end position="140"/>
    </location>
</feature>
<feature type="transmembrane region" description="Helical" evidence="1">
    <location>
        <begin position="72"/>
        <end position="93"/>
    </location>
</feature>
<dbReference type="EMBL" id="LLVT01000001">
    <property type="protein sequence ID" value="KSW13337.1"/>
    <property type="molecule type" value="Genomic_DNA"/>
</dbReference>
<evidence type="ECO:0000256" key="1">
    <source>
        <dbReference type="SAM" id="Phobius"/>
    </source>
</evidence>
<protein>
    <submittedName>
        <fullName evidence="2">Uncharacterized protein</fullName>
    </submittedName>
</protein>
<organism evidence="2 3">
    <name type="scientific">Schaalia odontolytica</name>
    <dbReference type="NCBI Taxonomy" id="1660"/>
    <lineage>
        <taxon>Bacteria</taxon>
        <taxon>Bacillati</taxon>
        <taxon>Actinomycetota</taxon>
        <taxon>Actinomycetes</taxon>
        <taxon>Actinomycetales</taxon>
        <taxon>Actinomycetaceae</taxon>
        <taxon>Schaalia</taxon>
    </lineage>
</organism>
<dbReference type="AlphaFoldDB" id="A0A0V8RZ25"/>
<comment type="caution">
    <text evidence="2">The sequence shown here is derived from an EMBL/GenBank/DDBJ whole genome shotgun (WGS) entry which is preliminary data.</text>
</comment>
<name>A0A0V8RZ25_9ACTO</name>
<dbReference type="Proteomes" id="UP000054686">
    <property type="component" value="Unassembled WGS sequence"/>
</dbReference>
<accession>A0A0V8RZ25</accession>
<keyword evidence="1" id="KW-1133">Transmembrane helix</keyword>
<proteinExistence type="predicted"/>
<sequence length="149" mass="16064">MIWRLLQLDSVLLLVAPILIIFLIALAIDAGVTKRRERKAAEAAAWAAQAYGAAWDPQGALSVQKPRRGSKVVRSCVILGFVILGSVVYWPLLVLLVDPIVSGGNASEADAGLMFLLCLIFVALFSLLAFLFAFIAHLAVKGAERNQGY</sequence>
<evidence type="ECO:0000313" key="2">
    <source>
        <dbReference type="EMBL" id="KSW13337.1"/>
    </source>
</evidence>
<dbReference type="RefSeq" id="WP_060566108.1">
    <property type="nucleotide sequence ID" value="NZ_CP040006.1"/>
</dbReference>